<evidence type="ECO:0000259" key="1">
    <source>
        <dbReference type="Pfam" id="PF00583"/>
    </source>
</evidence>
<dbReference type="EMBL" id="UINC01138435">
    <property type="protein sequence ID" value="SVD24369.1"/>
    <property type="molecule type" value="Genomic_DNA"/>
</dbReference>
<dbReference type="SUPFAM" id="SSF55729">
    <property type="entry name" value="Acyl-CoA N-acyltransferases (Nat)"/>
    <property type="match status" value="1"/>
</dbReference>
<feature type="non-terminal residue" evidence="2">
    <location>
        <position position="137"/>
    </location>
</feature>
<sequence length="137" mass="16686">VKEKIIRNYLEIKSIDKLLIIKKNNENYSLERVFPKDFQLNKFFYKQIGKSYHWIDRLVWTDKNWIEYISNTNLLTFVLKNKEEIAGFFELIYHRDKLEIEIAYFGLLKEFFGKKLGGFMLSEAIKKSFIFNIKRVW</sequence>
<feature type="domain" description="N-acetyltransferase" evidence="1">
    <location>
        <begin position="53"/>
        <end position="137"/>
    </location>
</feature>
<gene>
    <name evidence="2" type="ORF">METZ01_LOCUS377223</name>
</gene>
<feature type="non-terminal residue" evidence="2">
    <location>
        <position position="1"/>
    </location>
</feature>
<dbReference type="InterPro" id="IPR016181">
    <property type="entry name" value="Acyl_CoA_acyltransferase"/>
</dbReference>
<name>A0A382TQM9_9ZZZZ</name>
<accession>A0A382TQM9</accession>
<dbReference type="AlphaFoldDB" id="A0A382TQM9"/>
<proteinExistence type="predicted"/>
<dbReference type="Pfam" id="PF00583">
    <property type="entry name" value="Acetyltransf_1"/>
    <property type="match status" value="1"/>
</dbReference>
<reference evidence="2" key="1">
    <citation type="submission" date="2018-05" db="EMBL/GenBank/DDBJ databases">
        <authorList>
            <person name="Lanie J.A."/>
            <person name="Ng W.-L."/>
            <person name="Kazmierczak K.M."/>
            <person name="Andrzejewski T.M."/>
            <person name="Davidsen T.M."/>
            <person name="Wayne K.J."/>
            <person name="Tettelin H."/>
            <person name="Glass J.I."/>
            <person name="Rusch D."/>
            <person name="Podicherti R."/>
            <person name="Tsui H.-C.T."/>
            <person name="Winkler M.E."/>
        </authorList>
    </citation>
    <scope>NUCLEOTIDE SEQUENCE</scope>
</reference>
<dbReference type="Gene3D" id="3.40.630.30">
    <property type="match status" value="1"/>
</dbReference>
<dbReference type="GO" id="GO:0016747">
    <property type="term" value="F:acyltransferase activity, transferring groups other than amino-acyl groups"/>
    <property type="evidence" value="ECO:0007669"/>
    <property type="project" value="InterPro"/>
</dbReference>
<protein>
    <recommendedName>
        <fullName evidence="1">N-acetyltransferase domain-containing protein</fullName>
    </recommendedName>
</protein>
<dbReference type="CDD" id="cd04301">
    <property type="entry name" value="NAT_SF"/>
    <property type="match status" value="1"/>
</dbReference>
<evidence type="ECO:0000313" key="2">
    <source>
        <dbReference type="EMBL" id="SVD24369.1"/>
    </source>
</evidence>
<dbReference type="InterPro" id="IPR000182">
    <property type="entry name" value="GNAT_dom"/>
</dbReference>
<organism evidence="2">
    <name type="scientific">marine metagenome</name>
    <dbReference type="NCBI Taxonomy" id="408172"/>
    <lineage>
        <taxon>unclassified sequences</taxon>
        <taxon>metagenomes</taxon>
        <taxon>ecological metagenomes</taxon>
    </lineage>
</organism>